<dbReference type="Proteomes" id="UP000011713">
    <property type="component" value="Unassembled WGS sequence"/>
</dbReference>
<dbReference type="AlphaFoldDB" id="M4BNP3"/>
<name>M4BNP3_HYAAE</name>
<reference evidence="2" key="1">
    <citation type="journal article" date="2010" name="Science">
        <title>Signatures of adaptation to obligate biotrophy in the Hyaloperonospora arabidopsidis genome.</title>
        <authorList>
            <person name="Baxter L."/>
            <person name="Tripathy S."/>
            <person name="Ishaque N."/>
            <person name="Boot N."/>
            <person name="Cabral A."/>
            <person name="Kemen E."/>
            <person name="Thines M."/>
            <person name="Ah-Fong A."/>
            <person name="Anderson R."/>
            <person name="Badejoko W."/>
            <person name="Bittner-Eddy P."/>
            <person name="Boore J.L."/>
            <person name="Chibucos M.C."/>
            <person name="Coates M."/>
            <person name="Dehal P."/>
            <person name="Delehaunty K."/>
            <person name="Dong S."/>
            <person name="Downton P."/>
            <person name="Dumas B."/>
            <person name="Fabro G."/>
            <person name="Fronick C."/>
            <person name="Fuerstenberg S.I."/>
            <person name="Fulton L."/>
            <person name="Gaulin E."/>
            <person name="Govers F."/>
            <person name="Hughes L."/>
            <person name="Humphray S."/>
            <person name="Jiang R.H."/>
            <person name="Judelson H."/>
            <person name="Kamoun S."/>
            <person name="Kyung K."/>
            <person name="Meijer H."/>
            <person name="Minx P."/>
            <person name="Morris P."/>
            <person name="Nelson J."/>
            <person name="Phuntumart V."/>
            <person name="Qutob D."/>
            <person name="Rehmany A."/>
            <person name="Rougon-Cardoso A."/>
            <person name="Ryden P."/>
            <person name="Torto-Alalibo T."/>
            <person name="Studholme D."/>
            <person name="Wang Y."/>
            <person name="Win J."/>
            <person name="Wood J."/>
            <person name="Clifton S.W."/>
            <person name="Rogers J."/>
            <person name="Van den Ackerveken G."/>
            <person name="Jones J.D."/>
            <person name="McDowell J.M."/>
            <person name="Beynon J."/>
            <person name="Tyler B.M."/>
        </authorList>
    </citation>
    <scope>NUCLEOTIDE SEQUENCE [LARGE SCALE GENOMIC DNA]</scope>
    <source>
        <strain evidence="2">Emoy2</strain>
    </source>
</reference>
<dbReference type="EMBL" id="JH598462">
    <property type="status" value="NOT_ANNOTATED_CDS"/>
    <property type="molecule type" value="Genomic_DNA"/>
</dbReference>
<proteinExistence type="predicted"/>
<dbReference type="EnsemblProtists" id="HpaT808031">
    <property type="protein sequence ID" value="HpaP808031"/>
    <property type="gene ID" value="HpaG808031"/>
</dbReference>
<dbReference type="InParanoid" id="M4BNP3"/>
<protein>
    <submittedName>
        <fullName evidence="1">Uncharacterized protein</fullName>
    </submittedName>
</protein>
<reference evidence="1" key="2">
    <citation type="submission" date="2015-06" db="UniProtKB">
        <authorList>
            <consortium name="EnsemblProtists"/>
        </authorList>
    </citation>
    <scope>IDENTIFICATION</scope>
    <source>
        <strain evidence="1">Emoy2</strain>
    </source>
</reference>
<accession>M4BNP3</accession>
<dbReference type="HOGENOM" id="CLU_3036504_0_0_1"/>
<sequence length="55" mass="6334">MDTSAHTPFVKDQKELTRRYEYKIALKAEEKIRMKVQCKAKADKCMAQLSSRASA</sequence>
<evidence type="ECO:0000313" key="2">
    <source>
        <dbReference type="Proteomes" id="UP000011713"/>
    </source>
</evidence>
<organism evidence="1 2">
    <name type="scientific">Hyaloperonospora arabidopsidis (strain Emoy2)</name>
    <name type="common">Downy mildew agent</name>
    <name type="synonym">Peronospora arabidopsidis</name>
    <dbReference type="NCBI Taxonomy" id="559515"/>
    <lineage>
        <taxon>Eukaryota</taxon>
        <taxon>Sar</taxon>
        <taxon>Stramenopiles</taxon>
        <taxon>Oomycota</taxon>
        <taxon>Peronosporomycetes</taxon>
        <taxon>Peronosporales</taxon>
        <taxon>Peronosporaceae</taxon>
        <taxon>Hyaloperonospora</taxon>
    </lineage>
</organism>
<evidence type="ECO:0000313" key="1">
    <source>
        <dbReference type="EnsemblProtists" id="HpaP808031"/>
    </source>
</evidence>
<keyword evidence="2" id="KW-1185">Reference proteome</keyword>
<dbReference type="VEuPathDB" id="FungiDB:HpaG808031"/>